<proteinExistence type="predicted"/>
<keyword evidence="2" id="KW-0677">Repeat</keyword>
<sequence length="159" mass="18375">MSTTAERTTHHRRLRFVMDGGFSASPKQKSNRPLVFMIPIILKVHADANSITEVPVTPETTCRDVLECCREPGDDDSHLVELWRGCERLVCDEEKPLELLKEWGIHWEEVKFFLRYQSTTNPSRSQTPSSGDFIQQHPNDSLRNQHENRYLGINTNIRG</sequence>
<comment type="subcellular location">
    <subcellularLocation>
        <location evidence="1">Nucleus</location>
    </subcellularLocation>
</comment>
<dbReference type="CDD" id="cd16125">
    <property type="entry name" value="RA_ASPP1_2"/>
    <property type="match status" value="1"/>
</dbReference>
<dbReference type="EMBL" id="JH430810">
    <property type="status" value="NOT_ANNOTATED_CDS"/>
    <property type="molecule type" value="Genomic_DNA"/>
</dbReference>
<dbReference type="Proteomes" id="UP000014500">
    <property type="component" value="Unassembled WGS sequence"/>
</dbReference>
<dbReference type="InterPro" id="IPR048945">
    <property type="entry name" value="RASSF8/10_RA"/>
</dbReference>
<dbReference type="Pfam" id="PF21712">
    <property type="entry name" value="RASSF8-10_RA"/>
    <property type="match status" value="1"/>
</dbReference>
<evidence type="ECO:0000313" key="7">
    <source>
        <dbReference type="EnsemblMetazoa" id="SMAR001778-PA"/>
    </source>
</evidence>
<keyword evidence="4" id="KW-0539">Nucleus</keyword>
<dbReference type="SUPFAM" id="SSF54236">
    <property type="entry name" value="Ubiquitin-like"/>
    <property type="match status" value="1"/>
</dbReference>
<evidence type="ECO:0000259" key="6">
    <source>
        <dbReference type="Pfam" id="PF21712"/>
    </source>
</evidence>
<feature type="region of interest" description="Disordered" evidence="5">
    <location>
        <begin position="121"/>
        <end position="146"/>
    </location>
</feature>
<dbReference type="AlphaFoldDB" id="T1ILF3"/>
<reference evidence="7" key="2">
    <citation type="submission" date="2015-02" db="UniProtKB">
        <authorList>
            <consortium name="EnsemblMetazoa"/>
        </authorList>
    </citation>
    <scope>IDENTIFICATION</scope>
</reference>
<dbReference type="InterPro" id="IPR029071">
    <property type="entry name" value="Ubiquitin-like_domsf"/>
</dbReference>
<dbReference type="GO" id="GO:0042981">
    <property type="term" value="P:regulation of apoptotic process"/>
    <property type="evidence" value="ECO:0007669"/>
    <property type="project" value="InterPro"/>
</dbReference>
<dbReference type="eggNOG" id="KOG0515">
    <property type="taxonomic scope" value="Eukaryota"/>
</dbReference>
<name>T1ILF3_STRMM</name>
<dbReference type="PhylomeDB" id="T1ILF3"/>
<evidence type="ECO:0000256" key="1">
    <source>
        <dbReference type="ARBA" id="ARBA00004123"/>
    </source>
</evidence>
<organism evidence="7 8">
    <name type="scientific">Strigamia maritima</name>
    <name type="common">European centipede</name>
    <name type="synonym">Geophilus maritimus</name>
    <dbReference type="NCBI Taxonomy" id="126957"/>
    <lineage>
        <taxon>Eukaryota</taxon>
        <taxon>Metazoa</taxon>
        <taxon>Ecdysozoa</taxon>
        <taxon>Arthropoda</taxon>
        <taxon>Myriapoda</taxon>
        <taxon>Chilopoda</taxon>
        <taxon>Pleurostigmophora</taxon>
        <taxon>Geophilomorpha</taxon>
        <taxon>Linotaeniidae</taxon>
        <taxon>Strigamia</taxon>
    </lineage>
</organism>
<dbReference type="PANTHER" id="PTHR24131">
    <property type="entry name" value="APOPTOSIS-STIMULATING OF P53 PROTEIN"/>
    <property type="match status" value="1"/>
</dbReference>
<dbReference type="PANTHER" id="PTHR24131:SF10">
    <property type="entry name" value="ANKYRIN-REPEAT, SH3-DOMAIN, AND PROLINE-RICH-REGION CONTAINING PROTEIN, ISOFORM B"/>
    <property type="match status" value="1"/>
</dbReference>
<evidence type="ECO:0000256" key="3">
    <source>
        <dbReference type="ARBA" id="ARBA00023043"/>
    </source>
</evidence>
<feature type="compositionally biased region" description="Polar residues" evidence="5">
    <location>
        <begin position="121"/>
        <end position="142"/>
    </location>
</feature>
<evidence type="ECO:0000313" key="8">
    <source>
        <dbReference type="Proteomes" id="UP000014500"/>
    </source>
</evidence>
<protein>
    <recommendedName>
        <fullName evidence="6">Ras association domain-containing protein</fullName>
    </recommendedName>
</protein>
<dbReference type="STRING" id="126957.T1ILF3"/>
<keyword evidence="8" id="KW-1185">Reference proteome</keyword>
<evidence type="ECO:0000256" key="4">
    <source>
        <dbReference type="ARBA" id="ARBA00023242"/>
    </source>
</evidence>
<reference evidence="8" key="1">
    <citation type="submission" date="2011-05" db="EMBL/GenBank/DDBJ databases">
        <authorList>
            <person name="Richards S.R."/>
            <person name="Qu J."/>
            <person name="Jiang H."/>
            <person name="Jhangiani S.N."/>
            <person name="Agravi P."/>
            <person name="Goodspeed R."/>
            <person name="Gross S."/>
            <person name="Mandapat C."/>
            <person name="Jackson L."/>
            <person name="Mathew T."/>
            <person name="Pu L."/>
            <person name="Thornton R."/>
            <person name="Saada N."/>
            <person name="Wilczek-Boney K.B."/>
            <person name="Lee S."/>
            <person name="Kovar C."/>
            <person name="Wu Y."/>
            <person name="Scherer S.E."/>
            <person name="Worley K.C."/>
            <person name="Muzny D.M."/>
            <person name="Gibbs R."/>
        </authorList>
    </citation>
    <scope>NUCLEOTIDE SEQUENCE</scope>
    <source>
        <strain evidence="8">Brora</strain>
    </source>
</reference>
<evidence type="ECO:0000256" key="5">
    <source>
        <dbReference type="SAM" id="MobiDB-lite"/>
    </source>
</evidence>
<dbReference type="GO" id="GO:0002039">
    <property type="term" value="F:p53 binding"/>
    <property type="evidence" value="ECO:0007669"/>
    <property type="project" value="InterPro"/>
</dbReference>
<dbReference type="InterPro" id="IPR047163">
    <property type="entry name" value="ASPP1/2"/>
</dbReference>
<dbReference type="GO" id="GO:0005634">
    <property type="term" value="C:nucleus"/>
    <property type="evidence" value="ECO:0007669"/>
    <property type="project" value="UniProtKB-SubCell"/>
</dbReference>
<feature type="domain" description="Ras association" evidence="6">
    <location>
        <begin position="40"/>
        <end position="116"/>
    </location>
</feature>
<evidence type="ECO:0000256" key="2">
    <source>
        <dbReference type="ARBA" id="ARBA00022737"/>
    </source>
</evidence>
<dbReference type="HOGENOM" id="CLU_1662992_0_0_1"/>
<accession>T1ILF3</accession>
<dbReference type="Gene3D" id="3.10.20.90">
    <property type="entry name" value="Phosphatidylinositol 3-kinase Catalytic Subunit, Chain A, domain 1"/>
    <property type="match status" value="1"/>
</dbReference>
<keyword evidence="3" id="KW-0040">ANK repeat</keyword>
<dbReference type="EnsemblMetazoa" id="SMAR001778-RA">
    <property type="protein sequence ID" value="SMAR001778-PA"/>
    <property type="gene ID" value="SMAR001778"/>
</dbReference>